<evidence type="ECO:0000256" key="1">
    <source>
        <dbReference type="ARBA" id="ARBA00009003"/>
    </source>
</evidence>
<reference evidence="3" key="1">
    <citation type="journal article" date="2021" name="Nat. Commun.">
        <title>Genetic determinants of endophytism in the Arabidopsis root mycobiome.</title>
        <authorList>
            <person name="Mesny F."/>
            <person name="Miyauchi S."/>
            <person name="Thiergart T."/>
            <person name="Pickel B."/>
            <person name="Atanasova L."/>
            <person name="Karlsson M."/>
            <person name="Huettel B."/>
            <person name="Barry K.W."/>
            <person name="Haridas S."/>
            <person name="Chen C."/>
            <person name="Bauer D."/>
            <person name="Andreopoulos W."/>
            <person name="Pangilinan J."/>
            <person name="LaButti K."/>
            <person name="Riley R."/>
            <person name="Lipzen A."/>
            <person name="Clum A."/>
            <person name="Drula E."/>
            <person name="Henrissat B."/>
            <person name="Kohler A."/>
            <person name="Grigoriev I.V."/>
            <person name="Martin F.M."/>
            <person name="Hacquard S."/>
        </authorList>
    </citation>
    <scope>NUCLEOTIDE SEQUENCE</scope>
    <source>
        <strain evidence="3">MPI-CAGE-CH-0235</strain>
    </source>
</reference>
<dbReference type="PANTHER" id="PTHR32385:SF15">
    <property type="entry name" value="INOSITOL PHOSPHOCERAMIDE MANNOSYLTRANSFERASE 1"/>
    <property type="match status" value="1"/>
</dbReference>
<sequence length="313" mass="35060">MRPGTLKLLLVFGAVATVLFFMQHILQLFEVVRTYATFHSLVRTHPDLLYRYPETIDGPVVVPKILHYVVLGDAELSKYDDALKSCRDLHKDWKYEIWTDETADQFLADNYPDILPHYKGYHQNIQRANVLRYALLHKFGGVYLDLDVSCLVALDSTSLLKLPFVSPGAHPAGVNNAFIAAQPGHPFLGSVLEAVPSHDMFWGIFIRIPYVENMLSTGCMFYTNMWMAYVRSLLAGSPESPVHILADETGDMKPHMLRGKIVTPIFAHGGASSWHSWDAAILLTIGKNYTLFVSVLGVTAVAEVAQHDEIKDC</sequence>
<protein>
    <submittedName>
        <fullName evidence="3">Nucleotide-diphospho-sugar transferase</fullName>
    </submittedName>
</protein>
<dbReference type="AlphaFoldDB" id="A0A8K0STC7"/>
<evidence type="ECO:0000313" key="4">
    <source>
        <dbReference type="Proteomes" id="UP000813444"/>
    </source>
</evidence>
<dbReference type="SUPFAM" id="SSF53448">
    <property type="entry name" value="Nucleotide-diphospho-sugar transferases"/>
    <property type="match status" value="1"/>
</dbReference>
<dbReference type="EMBL" id="JAGPNK010000008">
    <property type="protein sequence ID" value="KAH7316804.1"/>
    <property type="molecule type" value="Genomic_DNA"/>
</dbReference>
<dbReference type="GO" id="GO:0051999">
    <property type="term" value="P:mannosyl-inositol phosphorylceramide biosynthetic process"/>
    <property type="evidence" value="ECO:0007669"/>
    <property type="project" value="TreeGrafter"/>
</dbReference>
<gene>
    <name evidence="3" type="ORF">B0I35DRAFT_451666</name>
</gene>
<comment type="similarity">
    <text evidence="1">Belongs to the glycosyltransferase 32 family.</text>
</comment>
<evidence type="ECO:0000256" key="2">
    <source>
        <dbReference type="ARBA" id="ARBA00022679"/>
    </source>
</evidence>
<organism evidence="3 4">
    <name type="scientific">Stachybotrys elegans</name>
    <dbReference type="NCBI Taxonomy" id="80388"/>
    <lineage>
        <taxon>Eukaryota</taxon>
        <taxon>Fungi</taxon>
        <taxon>Dikarya</taxon>
        <taxon>Ascomycota</taxon>
        <taxon>Pezizomycotina</taxon>
        <taxon>Sordariomycetes</taxon>
        <taxon>Hypocreomycetidae</taxon>
        <taxon>Hypocreales</taxon>
        <taxon>Stachybotryaceae</taxon>
        <taxon>Stachybotrys</taxon>
    </lineage>
</organism>
<name>A0A8K0STC7_9HYPO</name>
<keyword evidence="2 3" id="KW-0808">Transferase</keyword>
<dbReference type="Gene3D" id="3.90.550.20">
    <property type="match status" value="1"/>
</dbReference>
<dbReference type="PANTHER" id="PTHR32385">
    <property type="entry name" value="MANNOSYL PHOSPHORYLINOSITOL CERAMIDE SYNTHASE"/>
    <property type="match status" value="1"/>
</dbReference>
<evidence type="ECO:0000313" key="3">
    <source>
        <dbReference type="EMBL" id="KAH7316804.1"/>
    </source>
</evidence>
<dbReference type="Pfam" id="PF04488">
    <property type="entry name" value="Gly_transf_sug"/>
    <property type="match status" value="1"/>
</dbReference>
<proteinExistence type="inferred from homology"/>
<dbReference type="Proteomes" id="UP000813444">
    <property type="component" value="Unassembled WGS sequence"/>
</dbReference>
<dbReference type="InterPro" id="IPR007577">
    <property type="entry name" value="GlycoTrfase_DXD_sugar-bd_CS"/>
</dbReference>
<dbReference type="InterPro" id="IPR051706">
    <property type="entry name" value="Glycosyltransferase_domain"/>
</dbReference>
<dbReference type="InterPro" id="IPR029044">
    <property type="entry name" value="Nucleotide-diphossugar_trans"/>
</dbReference>
<dbReference type="OrthoDB" id="3647at2759"/>
<dbReference type="GO" id="GO:0000030">
    <property type="term" value="F:mannosyltransferase activity"/>
    <property type="evidence" value="ECO:0007669"/>
    <property type="project" value="TreeGrafter"/>
</dbReference>
<accession>A0A8K0STC7</accession>
<keyword evidence="4" id="KW-1185">Reference proteome</keyword>
<dbReference type="GO" id="GO:0016020">
    <property type="term" value="C:membrane"/>
    <property type="evidence" value="ECO:0007669"/>
    <property type="project" value="GOC"/>
</dbReference>
<comment type="caution">
    <text evidence="3">The sequence shown here is derived from an EMBL/GenBank/DDBJ whole genome shotgun (WGS) entry which is preliminary data.</text>
</comment>